<gene>
    <name evidence="1" type="ORF">WMSIL1_LOCUS2350</name>
</gene>
<reference evidence="1 2" key="1">
    <citation type="submission" date="2019-07" db="EMBL/GenBank/DDBJ databases">
        <authorList>
            <person name="Jastrzebski P J."/>
            <person name="Paukszto L."/>
            <person name="Jastrzebski P J."/>
        </authorList>
    </citation>
    <scope>NUCLEOTIDE SEQUENCE [LARGE SCALE GENOMIC DNA]</scope>
    <source>
        <strain evidence="1 2">WMS-il1</strain>
    </source>
</reference>
<accession>A0A564Y4Q6</accession>
<name>A0A564Y4Q6_HYMDI</name>
<proteinExistence type="predicted"/>
<evidence type="ECO:0000313" key="2">
    <source>
        <dbReference type="Proteomes" id="UP000321570"/>
    </source>
</evidence>
<dbReference type="EMBL" id="CABIJS010000065">
    <property type="protein sequence ID" value="VUZ41533.1"/>
    <property type="molecule type" value="Genomic_DNA"/>
</dbReference>
<protein>
    <submittedName>
        <fullName evidence="1">Uncharacterized protein</fullName>
    </submittedName>
</protein>
<keyword evidence="2" id="KW-1185">Reference proteome</keyword>
<evidence type="ECO:0000313" key="1">
    <source>
        <dbReference type="EMBL" id="VUZ41533.1"/>
    </source>
</evidence>
<dbReference type="AlphaFoldDB" id="A0A564Y4Q6"/>
<sequence length="50" mass="5880">MQAFMWRRFNSLLLNCHGQTAWSMVEDPLCLLQQDSLPSSHHHHHVTPQL</sequence>
<dbReference type="Proteomes" id="UP000321570">
    <property type="component" value="Unassembled WGS sequence"/>
</dbReference>
<organism evidence="1 2">
    <name type="scientific">Hymenolepis diminuta</name>
    <name type="common">Rat tapeworm</name>
    <dbReference type="NCBI Taxonomy" id="6216"/>
    <lineage>
        <taxon>Eukaryota</taxon>
        <taxon>Metazoa</taxon>
        <taxon>Spiralia</taxon>
        <taxon>Lophotrochozoa</taxon>
        <taxon>Platyhelminthes</taxon>
        <taxon>Cestoda</taxon>
        <taxon>Eucestoda</taxon>
        <taxon>Cyclophyllidea</taxon>
        <taxon>Hymenolepididae</taxon>
        <taxon>Hymenolepis</taxon>
    </lineage>
</organism>